<gene>
    <name evidence="1" type="ORF">RJT34_03824</name>
</gene>
<sequence>MQKCPFLVLFQFHSLPLFRLSASLWLLLVCRIGASSRRSRSPVTFSVRPSGSIVVSGNRHSCVFQIGTGHIRAVLSIFLYSVKIEKALYLFNSISNSKVDYCCFESYWRPRMYA</sequence>
<keyword evidence="2" id="KW-1185">Reference proteome</keyword>
<evidence type="ECO:0000313" key="2">
    <source>
        <dbReference type="Proteomes" id="UP001359559"/>
    </source>
</evidence>
<comment type="caution">
    <text evidence="1">The sequence shown here is derived from an EMBL/GenBank/DDBJ whole genome shotgun (WGS) entry which is preliminary data.</text>
</comment>
<protein>
    <submittedName>
        <fullName evidence="1">Uncharacterized protein</fullName>
    </submittedName>
</protein>
<name>A0AAN9KLF9_CLITE</name>
<evidence type="ECO:0000313" key="1">
    <source>
        <dbReference type="EMBL" id="KAK7319111.1"/>
    </source>
</evidence>
<organism evidence="1 2">
    <name type="scientific">Clitoria ternatea</name>
    <name type="common">Butterfly pea</name>
    <dbReference type="NCBI Taxonomy" id="43366"/>
    <lineage>
        <taxon>Eukaryota</taxon>
        <taxon>Viridiplantae</taxon>
        <taxon>Streptophyta</taxon>
        <taxon>Embryophyta</taxon>
        <taxon>Tracheophyta</taxon>
        <taxon>Spermatophyta</taxon>
        <taxon>Magnoliopsida</taxon>
        <taxon>eudicotyledons</taxon>
        <taxon>Gunneridae</taxon>
        <taxon>Pentapetalae</taxon>
        <taxon>rosids</taxon>
        <taxon>fabids</taxon>
        <taxon>Fabales</taxon>
        <taxon>Fabaceae</taxon>
        <taxon>Papilionoideae</taxon>
        <taxon>50 kb inversion clade</taxon>
        <taxon>NPAAA clade</taxon>
        <taxon>indigoferoid/millettioid clade</taxon>
        <taxon>Phaseoleae</taxon>
        <taxon>Clitoria</taxon>
    </lineage>
</organism>
<dbReference type="EMBL" id="JAYKXN010000001">
    <property type="protein sequence ID" value="KAK7319111.1"/>
    <property type="molecule type" value="Genomic_DNA"/>
</dbReference>
<accession>A0AAN9KLF9</accession>
<proteinExistence type="predicted"/>
<dbReference type="AlphaFoldDB" id="A0AAN9KLF9"/>
<reference evidence="1 2" key="1">
    <citation type="submission" date="2024-01" db="EMBL/GenBank/DDBJ databases">
        <title>The genomes of 5 underutilized Papilionoideae crops provide insights into root nodulation and disease resistance.</title>
        <authorList>
            <person name="Yuan L."/>
        </authorList>
    </citation>
    <scope>NUCLEOTIDE SEQUENCE [LARGE SCALE GENOMIC DNA]</scope>
    <source>
        <strain evidence="1">LY-2023</strain>
        <tissue evidence="1">Leaf</tissue>
    </source>
</reference>
<dbReference type="Proteomes" id="UP001359559">
    <property type="component" value="Unassembled WGS sequence"/>
</dbReference>